<dbReference type="AlphaFoldDB" id="A0A0M3K5R5"/>
<reference evidence="2 3" key="2">
    <citation type="submission" date="2018-11" db="EMBL/GenBank/DDBJ databases">
        <authorList>
            <consortium name="Pathogen Informatics"/>
        </authorList>
    </citation>
    <scope>NUCLEOTIDE SEQUENCE [LARGE SCALE GENOMIC DNA]</scope>
</reference>
<protein>
    <submittedName>
        <fullName evidence="4">CFEM domain-containing protein</fullName>
    </submittedName>
</protein>
<dbReference type="WBParaSite" id="ASIM_0001630601-mRNA-1">
    <property type="protein sequence ID" value="ASIM_0001630601-mRNA-1"/>
    <property type="gene ID" value="ASIM_0001630601"/>
</dbReference>
<organism evidence="4">
    <name type="scientific">Anisakis simplex</name>
    <name type="common">Herring worm</name>
    <dbReference type="NCBI Taxonomy" id="6269"/>
    <lineage>
        <taxon>Eukaryota</taxon>
        <taxon>Metazoa</taxon>
        <taxon>Ecdysozoa</taxon>
        <taxon>Nematoda</taxon>
        <taxon>Chromadorea</taxon>
        <taxon>Rhabditida</taxon>
        <taxon>Spirurina</taxon>
        <taxon>Ascaridomorpha</taxon>
        <taxon>Ascaridoidea</taxon>
        <taxon>Anisakidae</taxon>
        <taxon>Anisakis</taxon>
        <taxon>Anisakis simplex complex</taxon>
    </lineage>
</organism>
<feature type="region of interest" description="Disordered" evidence="1">
    <location>
        <begin position="39"/>
        <end position="79"/>
    </location>
</feature>
<accession>A0A0M3K5R5</accession>
<evidence type="ECO:0000313" key="3">
    <source>
        <dbReference type="Proteomes" id="UP000267096"/>
    </source>
</evidence>
<gene>
    <name evidence="2" type="ORF">ASIM_LOCUS15713</name>
</gene>
<feature type="compositionally biased region" description="Polar residues" evidence="1">
    <location>
        <begin position="52"/>
        <end position="68"/>
    </location>
</feature>
<dbReference type="EMBL" id="UYRR01032506">
    <property type="protein sequence ID" value="VDK55862.1"/>
    <property type="molecule type" value="Genomic_DNA"/>
</dbReference>
<reference evidence="4" key="1">
    <citation type="submission" date="2017-02" db="UniProtKB">
        <authorList>
            <consortium name="WormBaseParasite"/>
        </authorList>
    </citation>
    <scope>IDENTIFICATION</scope>
</reference>
<evidence type="ECO:0000313" key="2">
    <source>
        <dbReference type="EMBL" id="VDK55862.1"/>
    </source>
</evidence>
<proteinExistence type="predicted"/>
<dbReference type="Proteomes" id="UP000267096">
    <property type="component" value="Unassembled WGS sequence"/>
</dbReference>
<name>A0A0M3K5R5_ANISI</name>
<evidence type="ECO:0000313" key="4">
    <source>
        <dbReference type="WBParaSite" id="ASIM_0001630601-mRNA-1"/>
    </source>
</evidence>
<keyword evidence="3" id="KW-1185">Reference proteome</keyword>
<sequence>MADTLGYSGSHCALACLPENCKRTDVTCCRRDSPPLLIGPENVNRDLHQRTHNSGTDGSNDYSASAEQHCNAASVADYR</sequence>
<evidence type="ECO:0000256" key="1">
    <source>
        <dbReference type="SAM" id="MobiDB-lite"/>
    </source>
</evidence>